<organism evidence="1 2">
    <name type="scientific">Cyanobium gracile UHCC 0139</name>
    <dbReference type="NCBI Taxonomy" id="3110308"/>
    <lineage>
        <taxon>Bacteria</taxon>
        <taxon>Bacillati</taxon>
        <taxon>Cyanobacteriota</taxon>
        <taxon>Cyanophyceae</taxon>
        <taxon>Synechococcales</taxon>
        <taxon>Prochlorococcaceae</taxon>
        <taxon>Cyanobium</taxon>
    </lineage>
</organism>
<dbReference type="InterPro" id="IPR010865">
    <property type="entry name" value="DUF1499"/>
</dbReference>
<proteinExistence type="predicted"/>
<keyword evidence="2" id="KW-1185">Reference proteome</keyword>
<name>A0ABU5RWM0_9CYAN</name>
<evidence type="ECO:0000313" key="1">
    <source>
        <dbReference type="EMBL" id="MEA5392189.1"/>
    </source>
</evidence>
<dbReference type="Pfam" id="PF07386">
    <property type="entry name" value="DUF1499"/>
    <property type="match status" value="1"/>
</dbReference>
<dbReference type="Proteomes" id="UP001304461">
    <property type="component" value="Unassembled WGS sequence"/>
</dbReference>
<reference evidence="1 2" key="1">
    <citation type="submission" date="2023-12" db="EMBL/GenBank/DDBJ databases">
        <title>Baltic Sea Cyanobacteria.</title>
        <authorList>
            <person name="Delbaje E."/>
            <person name="Fewer D.P."/>
            <person name="Shishido T.K."/>
        </authorList>
    </citation>
    <scope>NUCLEOTIDE SEQUENCE [LARGE SCALE GENOMIC DNA]</scope>
    <source>
        <strain evidence="1 2">UHCC 0139</strain>
    </source>
</reference>
<dbReference type="PANTHER" id="PTHR34801">
    <property type="entry name" value="EXPRESSED PROTEIN"/>
    <property type="match status" value="1"/>
</dbReference>
<comment type="caution">
    <text evidence="1">The sequence shown here is derived from an EMBL/GenBank/DDBJ whole genome shotgun (WGS) entry which is preliminary data.</text>
</comment>
<dbReference type="RefSeq" id="WP_323306152.1">
    <property type="nucleotide sequence ID" value="NZ_JAYGHX010000008.1"/>
</dbReference>
<sequence>MTPASRLFVPRLLAVLLLVLLLGVPALALPGRAEASLLHLEGPVPEDLGVHDGSLSPCGAPAHCARADWPLTDPEAALSALVPILETTEGVRILERDGRYLHATATSRLFGFVDDLELNVQPAAGVLQARSSSRLGDSDLGVNGRRLAALRQELPGS</sequence>
<protein>
    <submittedName>
        <fullName evidence="1">DUF1499 domain-containing protein</fullName>
    </submittedName>
</protein>
<dbReference type="PANTHER" id="PTHR34801:SF6">
    <property type="entry name" value="SLL1620 PROTEIN"/>
    <property type="match status" value="1"/>
</dbReference>
<accession>A0ABU5RWM0</accession>
<dbReference type="EMBL" id="JAYGHX010000008">
    <property type="protein sequence ID" value="MEA5392189.1"/>
    <property type="molecule type" value="Genomic_DNA"/>
</dbReference>
<gene>
    <name evidence="1" type="ORF">VB738_13065</name>
</gene>
<evidence type="ECO:0000313" key="2">
    <source>
        <dbReference type="Proteomes" id="UP001304461"/>
    </source>
</evidence>